<dbReference type="Pfam" id="PF00387">
    <property type="entry name" value="PI-PLC-Y"/>
    <property type="match status" value="1"/>
</dbReference>
<evidence type="ECO:0000256" key="1">
    <source>
        <dbReference type="RuleBase" id="RU361133"/>
    </source>
</evidence>
<dbReference type="SUPFAM" id="SSF51695">
    <property type="entry name" value="PLC-like phosphodiesterases"/>
    <property type="match status" value="1"/>
</dbReference>
<sequence>MHEPLPHYFINSSHNTYCTGECVELDCWDGSDGPVVTHGPSAVMRMNEIPLKAVCSAIAECAFKTSPYPVVLSIENHLCQQQQKEMVQIFREAFGSKLLVDPLESHPVWCPSSRKKSEELELLTEDVRRRQLCPVREECTSRDLSKIVNYLTADKVPHTWNGKPSIFIVFLRVSDHMTSNTKTMLVIRIINTTELLIQLHWMMGVQIVALNFQTNSPELLVNHAMFEQTQGSCDHCSIRSLGSTEYIEHRHFVAVDKVNENSVLSFKWAMKTLSILTFSIQHYFVYTTNLYVSCADSSTSQSRFVSSHPLFMKISQLLCVASVAA</sequence>
<reference evidence="4" key="2">
    <citation type="submission" date="2016-04" db="UniProtKB">
        <authorList>
            <consortium name="WormBaseParasite"/>
        </authorList>
    </citation>
    <scope>IDENTIFICATION</scope>
</reference>
<dbReference type="InterPro" id="IPR000909">
    <property type="entry name" value="PLipase_C_PInositol-sp_X_dom"/>
</dbReference>
<keyword evidence="3" id="KW-1185">Reference proteome</keyword>
<protein>
    <recommendedName>
        <fullName evidence="1">Phosphoinositide phospholipase C</fullName>
        <ecNumber evidence="1">3.1.4.11</ecNumber>
    </recommendedName>
</protein>
<dbReference type="WBParaSite" id="ACAC_0000736201-mRNA-1">
    <property type="protein sequence ID" value="ACAC_0000736201-mRNA-1"/>
    <property type="gene ID" value="ACAC_0000736201"/>
</dbReference>
<keyword evidence="1" id="KW-0378">Hydrolase</keyword>
<dbReference type="GO" id="GO:0048015">
    <property type="term" value="P:phosphatidylinositol-mediated signaling"/>
    <property type="evidence" value="ECO:0007669"/>
    <property type="project" value="TreeGrafter"/>
</dbReference>
<evidence type="ECO:0000313" key="4">
    <source>
        <dbReference type="WBParaSite" id="ACAC_0000736201-mRNA-1"/>
    </source>
</evidence>
<name>A0A158P8R4_ANGCA</name>
<dbReference type="GO" id="GO:0046488">
    <property type="term" value="P:phosphatidylinositol metabolic process"/>
    <property type="evidence" value="ECO:0007669"/>
    <property type="project" value="TreeGrafter"/>
</dbReference>
<dbReference type="PROSITE" id="PS50007">
    <property type="entry name" value="PIPLC_X_DOMAIN"/>
    <property type="match status" value="1"/>
</dbReference>
<dbReference type="InterPro" id="IPR001192">
    <property type="entry name" value="PI-PLC_fam"/>
</dbReference>
<dbReference type="SMART" id="SM00149">
    <property type="entry name" value="PLCYc"/>
    <property type="match status" value="1"/>
</dbReference>
<dbReference type="AlphaFoldDB" id="A0A158P8R4"/>
<reference evidence="3" key="1">
    <citation type="submission" date="2012-09" db="EMBL/GenBank/DDBJ databases">
        <authorList>
            <person name="Martin A.A."/>
        </authorList>
    </citation>
    <scope>NUCLEOTIDE SEQUENCE</scope>
</reference>
<accession>A0A158P8R4</accession>
<dbReference type="STRING" id="6313.A0A158P8R4"/>
<dbReference type="SMART" id="SM00148">
    <property type="entry name" value="PLCXc"/>
    <property type="match status" value="1"/>
</dbReference>
<dbReference type="PROSITE" id="PS50008">
    <property type="entry name" value="PIPLC_Y_DOMAIN"/>
    <property type="match status" value="1"/>
</dbReference>
<dbReference type="PANTHER" id="PTHR10336">
    <property type="entry name" value="PHOSPHOINOSITIDE-SPECIFIC PHOSPHOLIPASE C FAMILY PROTEIN"/>
    <property type="match status" value="1"/>
</dbReference>
<keyword evidence="1" id="KW-0442">Lipid degradation</keyword>
<evidence type="ECO:0000313" key="3">
    <source>
        <dbReference type="Proteomes" id="UP000035642"/>
    </source>
</evidence>
<dbReference type="Gene3D" id="3.20.20.190">
    <property type="entry name" value="Phosphatidylinositol (PI) phosphodiesterase"/>
    <property type="match status" value="2"/>
</dbReference>
<evidence type="ECO:0000259" key="2">
    <source>
        <dbReference type="PROSITE" id="PS50008"/>
    </source>
</evidence>
<dbReference type="GO" id="GO:0016042">
    <property type="term" value="P:lipid catabolic process"/>
    <property type="evidence" value="ECO:0007669"/>
    <property type="project" value="UniProtKB-KW"/>
</dbReference>
<dbReference type="Pfam" id="PF00388">
    <property type="entry name" value="PI-PLC-X"/>
    <property type="match status" value="1"/>
</dbReference>
<feature type="domain" description="PI-PLC Y-box" evidence="2">
    <location>
        <begin position="190"/>
        <end position="235"/>
    </location>
</feature>
<dbReference type="GO" id="GO:0004435">
    <property type="term" value="F:phosphatidylinositol-4,5-bisphosphate phospholipase C activity"/>
    <property type="evidence" value="ECO:0007669"/>
    <property type="project" value="UniProtKB-EC"/>
</dbReference>
<dbReference type="InterPro" id="IPR001711">
    <property type="entry name" value="PLipase_C_Pinositol-sp_Y"/>
</dbReference>
<dbReference type="PANTHER" id="PTHR10336:SF193">
    <property type="entry name" value="PHOSPHOINOSITIDE PHOSPHOLIPASE C"/>
    <property type="match status" value="1"/>
</dbReference>
<dbReference type="Proteomes" id="UP000035642">
    <property type="component" value="Unassembled WGS sequence"/>
</dbReference>
<organism evidence="3 4">
    <name type="scientific">Angiostrongylus cantonensis</name>
    <name type="common">Rat lungworm</name>
    <dbReference type="NCBI Taxonomy" id="6313"/>
    <lineage>
        <taxon>Eukaryota</taxon>
        <taxon>Metazoa</taxon>
        <taxon>Ecdysozoa</taxon>
        <taxon>Nematoda</taxon>
        <taxon>Chromadorea</taxon>
        <taxon>Rhabditida</taxon>
        <taxon>Rhabditina</taxon>
        <taxon>Rhabditomorpha</taxon>
        <taxon>Strongyloidea</taxon>
        <taxon>Metastrongylidae</taxon>
        <taxon>Angiostrongylus</taxon>
    </lineage>
</organism>
<dbReference type="InterPro" id="IPR017946">
    <property type="entry name" value="PLC-like_Pdiesterase_TIM-brl"/>
</dbReference>
<keyword evidence="1" id="KW-0443">Lipid metabolism</keyword>
<dbReference type="EC" id="3.1.4.11" evidence="1"/>
<dbReference type="PRINTS" id="PR00390">
    <property type="entry name" value="PHPHLIPASEC"/>
</dbReference>
<dbReference type="CDD" id="cd08558">
    <property type="entry name" value="PI-PLCc_eukaryota"/>
    <property type="match status" value="1"/>
</dbReference>
<dbReference type="GO" id="GO:0051209">
    <property type="term" value="P:release of sequestered calcium ion into cytosol"/>
    <property type="evidence" value="ECO:0007669"/>
    <property type="project" value="TreeGrafter"/>
</dbReference>
<comment type="catalytic activity">
    <reaction evidence="1">
        <text>a 1,2-diacyl-sn-glycero-3-phospho-(1D-myo-inositol-4,5-bisphosphate) + H2O = 1D-myo-inositol 1,4,5-trisphosphate + a 1,2-diacyl-sn-glycerol + H(+)</text>
        <dbReference type="Rhea" id="RHEA:33179"/>
        <dbReference type="ChEBI" id="CHEBI:15377"/>
        <dbReference type="ChEBI" id="CHEBI:15378"/>
        <dbReference type="ChEBI" id="CHEBI:17815"/>
        <dbReference type="ChEBI" id="CHEBI:58456"/>
        <dbReference type="ChEBI" id="CHEBI:203600"/>
        <dbReference type="EC" id="3.1.4.11"/>
    </reaction>
</comment>
<proteinExistence type="predicted"/>